<sequence length="110" mass="13020">MYSGKGMLIIFITYVLVIILLTPLKLLQIYQIVISPQKYESLLLFCIQDEIIFSKFMLFIFFIENSAMTYMYKAIIDYLHNFMHTIKKVIYTLLCCILTFVVGFHKMPLL</sequence>
<name>A0A3S1B2M6_ELYCH</name>
<keyword evidence="1" id="KW-0472">Membrane</keyword>
<dbReference type="Proteomes" id="UP000271974">
    <property type="component" value="Unassembled WGS sequence"/>
</dbReference>
<feature type="transmembrane region" description="Helical" evidence="1">
    <location>
        <begin position="42"/>
        <end position="63"/>
    </location>
</feature>
<evidence type="ECO:0000313" key="3">
    <source>
        <dbReference type="Proteomes" id="UP000271974"/>
    </source>
</evidence>
<dbReference type="AlphaFoldDB" id="A0A3S1B2M6"/>
<organism evidence="2 3">
    <name type="scientific">Elysia chlorotica</name>
    <name type="common">Eastern emerald elysia</name>
    <name type="synonym">Sea slug</name>
    <dbReference type="NCBI Taxonomy" id="188477"/>
    <lineage>
        <taxon>Eukaryota</taxon>
        <taxon>Metazoa</taxon>
        <taxon>Spiralia</taxon>
        <taxon>Lophotrochozoa</taxon>
        <taxon>Mollusca</taxon>
        <taxon>Gastropoda</taxon>
        <taxon>Heterobranchia</taxon>
        <taxon>Euthyneura</taxon>
        <taxon>Panpulmonata</taxon>
        <taxon>Sacoglossa</taxon>
        <taxon>Placobranchoidea</taxon>
        <taxon>Plakobranchidae</taxon>
        <taxon>Elysia</taxon>
    </lineage>
</organism>
<keyword evidence="1" id="KW-1133">Transmembrane helix</keyword>
<proteinExistence type="predicted"/>
<feature type="transmembrane region" description="Helical" evidence="1">
    <location>
        <begin position="7"/>
        <end position="30"/>
    </location>
</feature>
<accession>A0A3S1B2M6</accession>
<evidence type="ECO:0000313" key="2">
    <source>
        <dbReference type="EMBL" id="RUS73532.1"/>
    </source>
</evidence>
<dbReference type="EMBL" id="RQTK01000927">
    <property type="protein sequence ID" value="RUS73532.1"/>
    <property type="molecule type" value="Genomic_DNA"/>
</dbReference>
<keyword evidence="3" id="KW-1185">Reference proteome</keyword>
<gene>
    <name evidence="2" type="ORF">EGW08_018717</name>
</gene>
<feature type="transmembrane region" description="Helical" evidence="1">
    <location>
        <begin position="89"/>
        <end position="107"/>
    </location>
</feature>
<evidence type="ECO:0000256" key="1">
    <source>
        <dbReference type="SAM" id="Phobius"/>
    </source>
</evidence>
<comment type="caution">
    <text evidence="2">The sequence shown here is derived from an EMBL/GenBank/DDBJ whole genome shotgun (WGS) entry which is preliminary data.</text>
</comment>
<keyword evidence="1" id="KW-0812">Transmembrane</keyword>
<reference evidence="2 3" key="1">
    <citation type="submission" date="2019-01" db="EMBL/GenBank/DDBJ databases">
        <title>A draft genome assembly of the solar-powered sea slug Elysia chlorotica.</title>
        <authorList>
            <person name="Cai H."/>
            <person name="Li Q."/>
            <person name="Fang X."/>
            <person name="Li J."/>
            <person name="Curtis N.E."/>
            <person name="Altenburger A."/>
            <person name="Shibata T."/>
            <person name="Feng M."/>
            <person name="Maeda T."/>
            <person name="Schwartz J.A."/>
            <person name="Shigenobu S."/>
            <person name="Lundholm N."/>
            <person name="Nishiyama T."/>
            <person name="Yang H."/>
            <person name="Hasebe M."/>
            <person name="Li S."/>
            <person name="Pierce S.K."/>
            <person name="Wang J."/>
        </authorList>
    </citation>
    <scope>NUCLEOTIDE SEQUENCE [LARGE SCALE GENOMIC DNA]</scope>
    <source>
        <strain evidence="2">EC2010</strain>
        <tissue evidence="2">Whole organism of an adult</tissue>
    </source>
</reference>
<protein>
    <submittedName>
        <fullName evidence="2">Uncharacterized protein</fullName>
    </submittedName>
</protein>